<dbReference type="RefSeq" id="WP_254577086.1">
    <property type="nucleotide sequence ID" value="NZ_CP100595.1"/>
</dbReference>
<evidence type="ECO:0008006" key="3">
    <source>
        <dbReference type="Google" id="ProtNLM"/>
    </source>
</evidence>
<proteinExistence type="predicted"/>
<protein>
    <recommendedName>
        <fullName evidence="3">Protein CopB</fullName>
    </recommendedName>
</protein>
<name>A0ABY5E4W9_9BACT</name>
<reference evidence="1" key="1">
    <citation type="submission" date="2022-07" db="EMBL/GenBank/DDBJ databases">
        <title>Arcobacter roscoffensis sp. nov., a marine bacterium isolated from coastal seawater collected from Roscoff, France.</title>
        <authorList>
            <person name="Pascual J."/>
            <person name="Lepeaux C."/>
            <person name="Methner A."/>
            <person name="Overmann J."/>
        </authorList>
    </citation>
    <scope>NUCLEOTIDE SEQUENCE</scope>
    <source>
        <strain evidence="1">ARW1-2F2</strain>
    </source>
</reference>
<keyword evidence="2" id="KW-1185">Reference proteome</keyword>
<dbReference type="EMBL" id="CP100595">
    <property type="protein sequence ID" value="UTJ06907.1"/>
    <property type="molecule type" value="Genomic_DNA"/>
</dbReference>
<evidence type="ECO:0000313" key="1">
    <source>
        <dbReference type="EMBL" id="UTJ06907.1"/>
    </source>
</evidence>
<sequence>MAKQKNKRTVIQKVINNHLKTNKKEISQLTIKIDKRLDNALVVLSQSLNISKNRLIEDILCESGIIQEVDENYVGDDNE</sequence>
<organism evidence="1 2">
    <name type="scientific">Arcobacter roscoffensis</name>
    <dbReference type="NCBI Taxonomy" id="2961520"/>
    <lineage>
        <taxon>Bacteria</taxon>
        <taxon>Pseudomonadati</taxon>
        <taxon>Campylobacterota</taxon>
        <taxon>Epsilonproteobacteria</taxon>
        <taxon>Campylobacterales</taxon>
        <taxon>Arcobacteraceae</taxon>
        <taxon>Arcobacter</taxon>
    </lineage>
</organism>
<accession>A0ABY5E4W9</accession>
<gene>
    <name evidence="1" type="ORF">NJU99_02115</name>
</gene>
<evidence type="ECO:0000313" key="2">
    <source>
        <dbReference type="Proteomes" id="UP001060012"/>
    </source>
</evidence>
<dbReference type="Proteomes" id="UP001060012">
    <property type="component" value="Chromosome"/>
</dbReference>